<evidence type="ECO:0000313" key="4">
    <source>
        <dbReference type="Proteomes" id="UP000054691"/>
    </source>
</evidence>
<accession>A0A378JD56</accession>
<organism evidence="3 5">
    <name type="scientific">Legionella gratiana</name>
    <dbReference type="NCBI Taxonomy" id="45066"/>
    <lineage>
        <taxon>Bacteria</taxon>
        <taxon>Pseudomonadati</taxon>
        <taxon>Pseudomonadota</taxon>
        <taxon>Gammaproteobacteria</taxon>
        <taxon>Legionellales</taxon>
        <taxon>Legionellaceae</taxon>
        <taxon>Legionella</taxon>
    </lineage>
</organism>
<proteinExistence type="predicted"/>
<dbReference type="Proteomes" id="UP000054691">
    <property type="component" value="Unassembled WGS sequence"/>
</dbReference>
<reference evidence="3 5" key="2">
    <citation type="submission" date="2018-06" db="EMBL/GenBank/DDBJ databases">
        <authorList>
            <consortium name="Pathogen Informatics"/>
            <person name="Doyle S."/>
        </authorList>
    </citation>
    <scope>NUCLEOTIDE SEQUENCE [LARGE SCALE GENOMIC DNA]</scope>
    <source>
        <strain evidence="3 5">NCTC12388</strain>
    </source>
</reference>
<dbReference type="GO" id="GO:0016226">
    <property type="term" value="P:iron-sulfur cluster assembly"/>
    <property type="evidence" value="ECO:0007669"/>
    <property type="project" value="InterPro"/>
</dbReference>
<dbReference type="EMBL" id="LNYE01000023">
    <property type="protein sequence ID" value="KTD09192.1"/>
    <property type="molecule type" value="Genomic_DNA"/>
</dbReference>
<dbReference type="Gene3D" id="3.90.1010.10">
    <property type="match status" value="1"/>
</dbReference>
<dbReference type="SUPFAM" id="SSF82649">
    <property type="entry name" value="SufE/NifU"/>
    <property type="match status" value="1"/>
</dbReference>
<dbReference type="GO" id="GO:0005506">
    <property type="term" value="F:iron ion binding"/>
    <property type="evidence" value="ECO:0007669"/>
    <property type="project" value="InterPro"/>
</dbReference>
<feature type="domain" description="NIF system FeS cluster assembly NifU N-terminal" evidence="1">
    <location>
        <begin position="2"/>
        <end position="101"/>
    </location>
</feature>
<name>A0A378JD56_9GAMM</name>
<keyword evidence="4" id="KW-1185">Reference proteome</keyword>
<dbReference type="Pfam" id="PF01592">
    <property type="entry name" value="NifU_N"/>
    <property type="match status" value="1"/>
</dbReference>
<dbReference type="InterPro" id="IPR002871">
    <property type="entry name" value="NIF_FeS_clus_asmbl_NifU_N"/>
</dbReference>
<evidence type="ECO:0000313" key="2">
    <source>
        <dbReference type="EMBL" id="KTD09192.1"/>
    </source>
</evidence>
<evidence type="ECO:0000313" key="5">
    <source>
        <dbReference type="Proteomes" id="UP000254476"/>
    </source>
</evidence>
<dbReference type="GO" id="GO:0051536">
    <property type="term" value="F:iron-sulfur cluster binding"/>
    <property type="evidence" value="ECO:0007669"/>
    <property type="project" value="InterPro"/>
</dbReference>
<dbReference type="RefSeq" id="WP_115385440.1">
    <property type="nucleotide sequence ID" value="NZ_CAAAHW010000015.1"/>
</dbReference>
<evidence type="ECO:0000313" key="3">
    <source>
        <dbReference type="EMBL" id="STX45555.1"/>
    </source>
</evidence>
<dbReference type="AlphaFoldDB" id="A0A378JD56"/>
<dbReference type="Proteomes" id="UP000254476">
    <property type="component" value="Unassembled WGS sequence"/>
</dbReference>
<dbReference type="STRING" id="45066.Lgra_2427"/>
<dbReference type="OrthoDB" id="46697at2"/>
<sequence>MMYNKIVQDCFFWPKHVGVIDINHALAGVVKNSQKNQGTIEFYMQCDSEGIIIRACFKTNGNPYVIASLEWLCRQLEGKAVDDVPQIDYQLIIKSLDIPIAQYPIALRIVDIYKEVMLLMNKKVTSQ</sequence>
<dbReference type="EMBL" id="UGOB01000001">
    <property type="protein sequence ID" value="STX45555.1"/>
    <property type="molecule type" value="Genomic_DNA"/>
</dbReference>
<reference evidence="2 4" key="1">
    <citation type="submission" date="2015-11" db="EMBL/GenBank/DDBJ databases">
        <title>Genomic analysis of 38 Legionella species identifies large and diverse effector repertoires.</title>
        <authorList>
            <person name="Burstein D."/>
            <person name="Amaro F."/>
            <person name="Zusman T."/>
            <person name="Lifshitz Z."/>
            <person name="Cohen O."/>
            <person name="Gilbert J.A."/>
            <person name="Pupko T."/>
            <person name="Shuman H.A."/>
            <person name="Segal G."/>
        </authorList>
    </citation>
    <scope>NUCLEOTIDE SEQUENCE [LARGE SCALE GENOMIC DNA]</scope>
    <source>
        <strain evidence="2 4">Lyon 8420412</strain>
    </source>
</reference>
<protein>
    <submittedName>
        <fullName evidence="3">Iron-sulfer cluster proteins NifU</fullName>
    </submittedName>
    <submittedName>
        <fullName evidence="2">Iron-sulpher cluster proteins NifU</fullName>
    </submittedName>
</protein>
<evidence type="ECO:0000259" key="1">
    <source>
        <dbReference type="Pfam" id="PF01592"/>
    </source>
</evidence>
<gene>
    <name evidence="2" type="ORF">Lgra_2427</name>
    <name evidence="3" type="ORF">NCTC12388_02296</name>
</gene>